<keyword evidence="3" id="KW-0479">Metal-binding</keyword>
<evidence type="ECO:0000313" key="7">
    <source>
        <dbReference type="EMBL" id="TQN44824.1"/>
    </source>
</evidence>
<dbReference type="SUPFAM" id="SSF55124">
    <property type="entry name" value="Nitrite/Sulfite reductase N-terminal domain-like"/>
    <property type="match status" value="2"/>
</dbReference>
<evidence type="ECO:0000256" key="5">
    <source>
        <dbReference type="ARBA" id="ARBA00023004"/>
    </source>
</evidence>
<dbReference type="PANTHER" id="PTHR32439">
    <property type="entry name" value="FERREDOXIN--NITRITE REDUCTASE, CHLOROPLASTIC"/>
    <property type="match status" value="1"/>
</dbReference>
<comment type="caution">
    <text evidence="7">The sequence shown here is derived from an EMBL/GenBank/DDBJ whole genome shotgun (WGS) entry which is preliminary data.</text>
</comment>
<dbReference type="GO" id="GO:0016491">
    <property type="term" value="F:oxidoreductase activity"/>
    <property type="evidence" value="ECO:0007669"/>
    <property type="project" value="UniProtKB-KW"/>
</dbReference>
<keyword evidence="1" id="KW-0004">4Fe-4S</keyword>
<evidence type="ECO:0000256" key="1">
    <source>
        <dbReference type="ARBA" id="ARBA00022485"/>
    </source>
</evidence>
<evidence type="ECO:0000256" key="3">
    <source>
        <dbReference type="ARBA" id="ARBA00022723"/>
    </source>
</evidence>
<dbReference type="AlphaFoldDB" id="A0A543PL78"/>
<name>A0A543PL78_9MICO</name>
<protein>
    <submittedName>
        <fullName evidence="7">Precorrin-3B synthase</fullName>
    </submittedName>
</protein>
<dbReference type="GO" id="GO:0051539">
    <property type="term" value="F:4 iron, 4 sulfur cluster binding"/>
    <property type="evidence" value="ECO:0007669"/>
    <property type="project" value="UniProtKB-KW"/>
</dbReference>
<dbReference type="PANTHER" id="PTHR32439:SF9">
    <property type="entry name" value="BLR3264 PROTEIN"/>
    <property type="match status" value="1"/>
</dbReference>
<keyword evidence="2" id="KW-0349">Heme</keyword>
<organism evidence="7 8">
    <name type="scientific">Humibacillus xanthopallidus</name>
    <dbReference type="NCBI Taxonomy" id="412689"/>
    <lineage>
        <taxon>Bacteria</taxon>
        <taxon>Bacillati</taxon>
        <taxon>Actinomycetota</taxon>
        <taxon>Actinomycetes</taxon>
        <taxon>Micrococcales</taxon>
        <taxon>Intrasporangiaceae</taxon>
        <taxon>Humibacillus</taxon>
    </lineage>
</organism>
<dbReference type="Gene3D" id="3.30.413.10">
    <property type="entry name" value="Sulfite Reductase Hemoprotein, domain 1"/>
    <property type="match status" value="2"/>
</dbReference>
<dbReference type="Gene3D" id="3.90.480.10">
    <property type="entry name" value="Sulfite Reductase Hemoprotein,Domain 2"/>
    <property type="match status" value="1"/>
</dbReference>
<dbReference type="InterPro" id="IPR036136">
    <property type="entry name" value="Nit/Sulf_reduc_fer-like_dom_sf"/>
</dbReference>
<dbReference type="GO" id="GO:0046872">
    <property type="term" value="F:metal ion binding"/>
    <property type="evidence" value="ECO:0007669"/>
    <property type="project" value="UniProtKB-KW"/>
</dbReference>
<dbReference type="Proteomes" id="UP000320085">
    <property type="component" value="Unassembled WGS sequence"/>
</dbReference>
<reference evidence="7 8" key="1">
    <citation type="submission" date="2019-06" db="EMBL/GenBank/DDBJ databases">
        <title>Sequencing the genomes of 1000 actinobacteria strains.</title>
        <authorList>
            <person name="Klenk H.-P."/>
        </authorList>
    </citation>
    <scope>NUCLEOTIDE SEQUENCE [LARGE SCALE GENOMIC DNA]</scope>
    <source>
        <strain evidence="7 8">DSM 21776</strain>
    </source>
</reference>
<keyword evidence="6" id="KW-0411">Iron-sulfur</keyword>
<dbReference type="EMBL" id="VFQF01000003">
    <property type="protein sequence ID" value="TQN44824.1"/>
    <property type="molecule type" value="Genomic_DNA"/>
</dbReference>
<dbReference type="InterPro" id="IPR051329">
    <property type="entry name" value="NIR_SIR_4Fe-4S"/>
</dbReference>
<accession>A0A543PL78</accession>
<proteinExistence type="predicted"/>
<dbReference type="InterPro" id="IPR045854">
    <property type="entry name" value="NO2/SO3_Rdtase_4Fe4S_sf"/>
</dbReference>
<evidence type="ECO:0000256" key="4">
    <source>
        <dbReference type="ARBA" id="ARBA00023002"/>
    </source>
</evidence>
<gene>
    <name evidence="7" type="ORF">FHX52_4045</name>
</gene>
<dbReference type="SUPFAM" id="SSF56014">
    <property type="entry name" value="Nitrite and sulphite reductase 4Fe-4S domain-like"/>
    <property type="match status" value="2"/>
</dbReference>
<keyword evidence="4" id="KW-0560">Oxidoreductase</keyword>
<evidence type="ECO:0000256" key="2">
    <source>
        <dbReference type="ARBA" id="ARBA00022617"/>
    </source>
</evidence>
<evidence type="ECO:0000256" key="6">
    <source>
        <dbReference type="ARBA" id="ARBA00023014"/>
    </source>
</evidence>
<keyword evidence="5" id="KW-0408">Iron</keyword>
<evidence type="ECO:0000313" key="8">
    <source>
        <dbReference type="Proteomes" id="UP000320085"/>
    </source>
</evidence>
<sequence length="386" mass="39960">MTVGPSMCRVTALSSRERRAGDACPGVSRPFVAVDGSIVRLRPAGQPVRIDALATLMEVIAGQPDPSIQLTSRGALQLRGLPDPLTPRVRDAIRATGLAPSTTHELVRNIVASPLSGLDDAGHGDLRPVTRALDAALCAAPALARLGGRFLVVLDDGRGDVVGESFDLGMVATGPGRCVVLAGGVDRGWEVPLAAAVPRLLALAHEFVEQASGDESVWHVGDLTEPLGTGPTASLDGPPPPERPLGAVGDHAVVAVPLGLLRPVHVTALASVTDRVLVTPWRSLVIEHGAAALPDLEAAGLVTRAGSPWTRLHACTGLPGCARSALDTRTLARDLAPLLPSGHSPVHVSGCERRCGTPATAYVDVLTPRSTEEALSTIAEQESSWT</sequence>